<name>A0AAW3F3L8_BURGA</name>
<comment type="caution">
    <text evidence="1">The sequence shown here is derived from an EMBL/GenBank/DDBJ whole genome shotgun (WGS) entry which is preliminary data.</text>
</comment>
<dbReference type="EMBL" id="JPGG01000016">
    <property type="protein sequence ID" value="KGC15056.1"/>
    <property type="molecule type" value="Genomic_DNA"/>
</dbReference>
<dbReference type="Proteomes" id="UP000029590">
    <property type="component" value="Unassembled WGS sequence"/>
</dbReference>
<accession>A0AAW3F3L8</accession>
<dbReference type="KEGG" id="bgo:BM43_4654"/>
<protein>
    <submittedName>
        <fullName evidence="1">Transposase family protein</fullName>
    </submittedName>
</protein>
<dbReference type="AlphaFoldDB" id="A0AAW3F3L8"/>
<gene>
    <name evidence="1" type="ORF">DM48_3120</name>
</gene>
<reference evidence="1 2" key="1">
    <citation type="submission" date="2014-04" db="EMBL/GenBank/DDBJ databases">
        <authorList>
            <person name="Bishop-Lilly K.A."/>
            <person name="Broomall S.M."/>
            <person name="Chain P.S."/>
            <person name="Chertkov O."/>
            <person name="Coyne S.R."/>
            <person name="Daligault H.E."/>
            <person name="Davenport K.W."/>
            <person name="Erkkila T."/>
            <person name="Frey K.G."/>
            <person name="Gibbons H.S."/>
            <person name="Gu W."/>
            <person name="Jaissle J."/>
            <person name="Johnson S.L."/>
            <person name="Koroleva G.I."/>
            <person name="Ladner J.T."/>
            <person name="Lo C.-C."/>
            <person name="Minogue T.D."/>
            <person name="Munk C."/>
            <person name="Palacios G.F."/>
            <person name="Redden C.L."/>
            <person name="Rosenzweig C.N."/>
            <person name="Scholz M.B."/>
            <person name="Teshima H."/>
            <person name="Xu Y."/>
        </authorList>
    </citation>
    <scope>NUCLEOTIDE SEQUENCE [LARGE SCALE GENOMIC DNA]</scope>
    <source>
        <strain evidence="2">gladioli</strain>
    </source>
</reference>
<dbReference type="InterPro" id="IPR002514">
    <property type="entry name" value="Transposase_8"/>
</dbReference>
<sequence length="54" mass="6295">MRKRFTEERIIGLPREAQAGLPVEALCLQHGFSEASDYPWRSKLVGIRVRLRRT</sequence>
<evidence type="ECO:0000313" key="2">
    <source>
        <dbReference type="Proteomes" id="UP000029590"/>
    </source>
</evidence>
<dbReference type="GO" id="GO:0003677">
    <property type="term" value="F:DNA binding"/>
    <property type="evidence" value="ECO:0007669"/>
    <property type="project" value="InterPro"/>
</dbReference>
<proteinExistence type="predicted"/>
<dbReference type="GO" id="GO:0006313">
    <property type="term" value="P:DNA transposition"/>
    <property type="evidence" value="ECO:0007669"/>
    <property type="project" value="InterPro"/>
</dbReference>
<dbReference type="GO" id="GO:0004803">
    <property type="term" value="F:transposase activity"/>
    <property type="evidence" value="ECO:0007669"/>
    <property type="project" value="InterPro"/>
</dbReference>
<dbReference type="Pfam" id="PF01527">
    <property type="entry name" value="HTH_Tnp_1"/>
    <property type="match status" value="1"/>
</dbReference>
<organism evidence="1 2">
    <name type="scientific">Burkholderia gladioli</name>
    <name type="common">Pseudomonas marginata</name>
    <name type="synonym">Phytomonas marginata</name>
    <dbReference type="NCBI Taxonomy" id="28095"/>
    <lineage>
        <taxon>Bacteria</taxon>
        <taxon>Pseudomonadati</taxon>
        <taxon>Pseudomonadota</taxon>
        <taxon>Betaproteobacteria</taxon>
        <taxon>Burkholderiales</taxon>
        <taxon>Burkholderiaceae</taxon>
        <taxon>Burkholderia</taxon>
    </lineage>
</organism>
<evidence type="ECO:0000313" key="1">
    <source>
        <dbReference type="EMBL" id="KGC15056.1"/>
    </source>
</evidence>